<comment type="caution">
    <text evidence="2">The sequence shown here is derived from an EMBL/GenBank/DDBJ whole genome shotgun (WGS) entry which is preliminary data.</text>
</comment>
<gene>
    <name evidence="2" type="ORF">ACFSVN_10240</name>
</gene>
<sequence>MSELTESNYKRISIINWLLTVPVMVLFAWPYFYGAGLIGMDILIRYTGAFIFAVPFMLTILHGHVTMALGSVHRHHYYNWMNEDKPLTYGLFFHPIFVKTRFRLILLMISLLILPIGYLLRI</sequence>
<accession>A0ABW5JM53</accession>
<dbReference type="Proteomes" id="UP001597460">
    <property type="component" value="Unassembled WGS sequence"/>
</dbReference>
<dbReference type="RefSeq" id="WP_390301966.1">
    <property type="nucleotide sequence ID" value="NZ_JBHULI010000024.1"/>
</dbReference>
<protein>
    <recommendedName>
        <fullName evidence="4">Succinate dehydrogenase</fullName>
    </recommendedName>
</protein>
<keyword evidence="1" id="KW-0472">Membrane</keyword>
<keyword evidence="1" id="KW-1133">Transmembrane helix</keyword>
<name>A0ABW5JM53_9BACT</name>
<feature type="transmembrane region" description="Helical" evidence="1">
    <location>
        <begin position="12"/>
        <end position="32"/>
    </location>
</feature>
<feature type="transmembrane region" description="Helical" evidence="1">
    <location>
        <begin position="102"/>
        <end position="120"/>
    </location>
</feature>
<proteinExistence type="predicted"/>
<feature type="transmembrane region" description="Helical" evidence="1">
    <location>
        <begin position="44"/>
        <end position="65"/>
    </location>
</feature>
<keyword evidence="1" id="KW-0812">Transmembrane</keyword>
<reference evidence="3" key="1">
    <citation type="journal article" date="2019" name="Int. J. Syst. Evol. Microbiol.">
        <title>The Global Catalogue of Microorganisms (GCM) 10K type strain sequencing project: providing services to taxonomists for standard genome sequencing and annotation.</title>
        <authorList>
            <consortium name="The Broad Institute Genomics Platform"/>
            <consortium name="The Broad Institute Genome Sequencing Center for Infectious Disease"/>
            <person name="Wu L."/>
            <person name="Ma J."/>
        </authorList>
    </citation>
    <scope>NUCLEOTIDE SEQUENCE [LARGE SCALE GENOMIC DNA]</scope>
    <source>
        <strain evidence="3">KCTC 52042</strain>
    </source>
</reference>
<dbReference type="EMBL" id="JBHULI010000024">
    <property type="protein sequence ID" value="MFD2532825.1"/>
    <property type="molecule type" value="Genomic_DNA"/>
</dbReference>
<evidence type="ECO:0000313" key="3">
    <source>
        <dbReference type="Proteomes" id="UP001597460"/>
    </source>
</evidence>
<keyword evidence="3" id="KW-1185">Reference proteome</keyword>
<organism evidence="2 3">
    <name type="scientific">Gracilimonas halophila</name>
    <dbReference type="NCBI Taxonomy" id="1834464"/>
    <lineage>
        <taxon>Bacteria</taxon>
        <taxon>Pseudomonadati</taxon>
        <taxon>Balneolota</taxon>
        <taxon>Balneolia</taxon>
        <taxon>Balneolales</taxon>
        <taxon>Balneolaceae</taxon>
        <taxon>Gracilimonas</taxon>
    </lineage>
</organism>
<evidence type="ECO:0000313" key="2">
    <source>
        <dbReference type="EMBL" id="MFD2532825.1"/>
    </source>
</evidence>
<evidence type="ECO:0000256" key="1">
    <source>
        <dbReference type="SAM" id="Phobius"/>
    </source>
</evidence>
<evidence type="ECO:0008006" key="4">
    <source>
        <dbReference type="Google" id="ProtNLM"/>
    </source>
</evidence>